<keyword evidence="1" id="KW-0732">Signal</keyword>
<keyword evidence="3" id="KW-1185">Reference proteome</keyword>
<sequence>MRKTRLLLTVLSLSAAFSSTALAGTWQSDSTGWWYQNDDGTYPENTWQWIDGNGDGISENYYFDADGYCLTNTTTPDGSTVNANGALTVNGIVQTQVTPAKTAIPQSAQTEAASLPVTATVWIPATGKKYHSIPNCGRMNPDKATQLSLSDALAKGYTRCSKCY</sequence>
<evidence type="ECO:0000313" key="2">
    <source>
        <dbReference type="EMBL" id="MSS37149.1"/>
    </source>
</evidence>
<dbReference type="EMBL" id="VUMD01000009">
    <property type="protein sequence ID" value="MSS37149.1"/>
    <property type="molecule type" value="Genomic_DNA"/>
</dbReference>
<organism evidence="2 3">
    <name type="scientific">Clostridium porci</name>
    <dbReference type="NCBI Taxonomy" id="2605778"/>
    <lineage>
        <taxon>Bacteria</taxon>
        <taxon>Bacillati</taxon>
        <taxon>Bacillota</taxon>
        <taxon>Clostridia</taxon>
        <taxon>Eubacteriales</taxon>
        <taxon>Clostridiaceae</taxon>
        <taxon>Clostridium</taxon>
    </lineage>
</organism>
<feature type="signal peptide" evidence="1">
    <location>
        <begin position="1"/>
        <end position="23"/>
    </location>
</feature>
<dbReference type="AlphaFoldDB" id="A0A7X2TCN8"/>
<dbReference type="RefSeq" id="WP_154472593.1">
    <property type="nucleotide sequence ID" value="NZ_DBEWUL010000151.1"/>
</dbReference>
<proteinExistence type="predicted"/>
<name>A0A7X2TCN8_9CLOT</name>
<accession>A0A7X2TCN8</accession>
<protein>
    <submittedName>
        <fullName evidence="2">Uncharacterized protein</fullName>
    </submittedName>
</protein>
<evidence type="ECO:0000256" key="1">
    <source>
        <dbReference type="SAM" id="SignalP"/>
    </source>
</evidence>
<gene>
    <name evidence="2" type="ORF">FYJ39_11345</name>
</gene>
<dbReference type="Gene3D" id="2.10.270.10">
    <property type="entry name" value="Cholin Binding"/>
    <property type="match status" value="1"/>
</dbReference>
<dbReference type="Proteomes" id="UP000429958">
    <property type="component" value="Unassembled WGS sequence"/>
</dbReference>
<feature type="chain" id="PRO_5031500185" evidence="1">
    <location>
        <begin position="24"/>
        <end position="164"/>
    </location>
</feature>
<dbReference type="SUPFAM" id="SSF69360">
    <property type="entry name" value="Cell wall binding repeat"/>
    <property type="match status" value="1"/>
</dbReference>
<evidence type="ECO:0000313" key="3">
    <source>
        <dbReference type="Proteomes" id="UP000429958"/>
    </source>
</evidence>
<comment type="caution">
    <text evidence="2">The sequence shown here is derived from an EMBL/GenBank/DDBJ whole genome shotgun (WGS) entry which is preliminary data.</text>
</comment>
<reference evidence="2 3" key="1">
    <citation type="submission" date="2019-08" db="EMBL/GenBank/DDBJ databases">
        <title>In-depth cultivation of the pig gut microbiome towards novel bacterial diversity and tailored functional studies.</title>
        <authorList>
            <person name="Wylensek D."/>
            <person name="Hitch T.C.A."/>
            <person name="Clavel T."/>
        </authorList>
    </citation>
    <scope>NUCLEOTIDE SEQUENCE [LARGE SCALE GENOMIC DNA]</scope>
    <source>
        <strain evidence="2 3">WCA-389-WT-23D1</strain>
    </source>
</reference>